<feature type="repeat" description="PPR" evidence="12">
    <location>
        <begin position="200"/>
        <end position="234"/>
    </location>
</feature>
<dbReference type="AlphaFoldDB" id="A0A1B0CB15"/>
<keyword evidence="4" id="KW-0808">Transferase</keyword>
<keyword evidence="7" id="KW-0547">Nucleotide-binding</keyword>
<evidence type="ECO:0000256" key="6">
    <source>
        <dbReference type="ARBA" id="ARBA00022737"/>
    </source>
</evidence>
<dbReference type="Proteomes" id="UP000092461">
    <property type="component" value="Unassembled WGS sequence"/>
</dbReference>
<reference evidence="14" key="1">
    <citation type="submission" date="2020-05" db="UniProtKB">
        <authorList>
            <consortium name="EnsemblMetazoa"/>
        </authorList>
    </citation>
    <scope>IDENTIFICATION</scope>
    <source>
        <strain evidence="14">Jacobina</strain>
    </source>
</reference>
<comment type="catalytic activity">
    <reaction evidence="11">
        <text>L-seryl-[protein] + ATP = O-phospho-L-seryl-[protein] + ADP + H(+)</text>
        <dbReference type="Rhea" id="RHEA:17989"/>
        <dbReference type="Rhea" id="RHEA-COMP:9863"/>
        <dbReference type="Rhea" id="RHEA-COMP:11604"/>
        <dbReference type="ChEBI" id="CHEBI:15378"/>
        <dbReference type="ChEBI" id="CHEBI:29999"/>
        <dbReference type="ChEBI" id="CHEBI:30616"/>
        <dbReference type="ChEBI" id="CHEBI:83421"/>
        <dbReference type="ChEBI" id="CHEBI:456216"/>
        <dbReference type="EC" id="2.7.11.1"/>
    </reaction>
</comment>
<accession>A0A1B0CB15</accession>
<evidence type="ECO:0000256" key="11">
    <source>
        <dbReference type="ARBA" id="ARBA00048679"/>
    </source>
</evidence>
<feature type="domain" description="PROP1-like PPR" evidence="13">
    <location>
        <begin position="130"/>
        <end position="288"/>
    </location>
</feature>
<dbReference type="PROSITE" id="PS51375">
    <property type="entry name" value="PPR"/>
    <property type="match status" value="2"/>
</dbReference>
<comment type="similarity">
    <text evidence="1">Belongs to the protein kinase superfamily. BUD32 family.</text>
</comment>
<keyword evidence="3" id="KW-0723">Serine/threonine-protein kinase</keyword>
<comment type="catalytic activity">
    <reaction evidence="10">
        <text>L-threonyl-[protein] + ATP = O-phospho-L-threonyl-[protein] + ADP + H(+)</text>
        <dbReference type="Rhea" id="RHEA:46608"/>
        <dbReference type="Rhea" id="RHEA-COMP:11060"/>
        <dbReference type="Rhea" id="RHEA-COMP:11605"/>
        <dbReference type="ChEBI" id="CHEBI:15378"/>
        <dbReference type="ChEBI" id="CHEBI:30013"/>
        <dbReference type="ChEBI" id="CHEBI:30616"/>
        <dbReference type="ChEBI" id="CHEBI:61977"/>
        <dbReference type="ChEBI" id="CHEBI:456216"/>
        <dbReference type="EC" id="2.7.11.1"/>
    </reaction>
</comment>
<evidence type="ECO:0000313" key="14">
    <source>
        <dbReference type="EnsemblMetazoa" id="LLOJ001314-PA"/>
    </source>
</evidence>
<dbReference type="InterPro" id="IPR011990">
    <property type="entry name" value="TPR-like_helical_dom_sf"/>
</dbReference>
<protein>
    <recommendedName>
        <fullName evidence="2">non-specific serine/threonine protein kinase</fullName>
        <ecNumber evidence="2">2.7.11.1</ecNumber>
    </recommendedName>
</protein>
<dbReference type="EnsemblMetazoa" id="LLOJ001314-RA">
    <property type="protein sequence ID" value="LLOJ001314-PA"/>
    <property type="gene ID" value="LLOJ001314"/>
</dbReference>
<dbReference type="InterPro" id="IPR011009">
    <property type="entry name" value="Kinase-like_dom_sf"/>
</dbReference>
<dbReference type="Gene3D" id="1.25.40.10">
    <property type="entry name" value="Tetratricopeptide repeat domain"/>
    <property type="match status" value="3"/>
</dbReference>
<dbReference type="Gene3D" id="3.30.200.20">
    <property type="entry name" value="Phosphorylase Kinase, domain 1"/>
    <property type="match status" value="1"/>
</dbReference>
<evidence type="ECO:0000259" key="13">
    <source>
        <dbReference type="Pfam" id="PF17177"/>
    </source>
</evidence>
<dbReference type="VEuPathDB" id="VectorBase:LLONM1_008582"/>
<evidence type="ECO:0000256" key="12">
    <source>
        <dbReference type="PROSITE-ProRule" id="PRU00708"/>
    </source>
</evidence>
<dbReference type="FunFam" id="3.30.200.20:FF:000201">
    <property type="entry name" value="TP53-regulating kinase isoform X1"/>
    <property type="match status" value="1"/>
</dbReference>
<evidence type="ECO:0000256" key="2">
    <source>
        <dbReference type="ARBA" id="ARBA00012513"/>
    </source>
</evidence>
<evidence type="ECO:0000256" key="7">
    <source>
        <dbReference type="ARBA" id="ARBA00022741"/>
    </source>
</evidence>
<dbReference type="PANTHER" id="PTHR24014:SF6">
    <property type="entry name" value="PENTATRICOPEPTIDE REPEAT-CONTAINING PROTEIN 1, MITOCHONDRIAL"/>
    <property type="match status" value="1"/>
</dbReference>
<evidence type="ECO:0000313" key="15">
    <source>
        <dbReference type="Proteomes" id="UP000092461"/>
    </source>
</evidence>
<evidence type="ECO:0000256" key="10">
    <source>
        <dbReference type="ARBA" id="ARBA00047899"/>
    </source>
</evidence>
<evidence type="ECO:0000256" key="3">
    <source>
        <dbReference type="ARBA" id="ARBA00022527"/>
    </source>
</evidence>
<keyword evidence="15" id="KW-1185">Reference proteome</keyword>
<dbReference type="GO" id="GO:0004674">
    <property type="term" value="F:protein serine/threonine kinase activity"/>
    <property type="evidence" value="ECO:0007669"/>
    <property type="project" value="UniProtKB-KW"/>
</dbReference>
<dbReference type="InterPro" id="IPR033443">
    <property type="entry name" value="PROP1-like_PPR_dom"/>
</dbReference>
<keyword evidence="5" id="KW-0819">tRNA processing</keyword>
<evidence type="ECO:0000256" key="5">
    <source>
        <dbReference type="ARBA" id="ARBA00022694"/>
    </source>
</evidence>
<evidence type="ECO:0000256" key="8">
    <source>
        <dbReference type="ARBA" id="ARBA00022777"/>
    </source>
</evidence>
<keyword evidence="8" id="KW-0418">Kinase</keyword>
<dbReference type="SUPFAM" id="SSF56112">
    <property type="entry name" value="Protein kinase-like (PK-like)"/>
    <property type="match status" value="1"/>
</dbReference>
<dbReference type="EMBL" id="AJWK01004728">
    <property type="status" value="NOT_ANNOTATED_CDS"/>
    <property type="molecule type" value="Genomic_DNA"/>
</dbReference>
<dbReference type="FunFam" id="1.25.40.10:FF:001555">
    <property type="entry name" value="GD13877"/>
    <property type="match status" value="1"/>
</dbReference>
<evidence type="ECO:0000256" key="1">
    <source>
        <dbReference type="ARBA" id="ARBA00010630"/>
    </source>
</evidence>
<proteinExistence type="inferred from homology"/>
<evidence type="ECO:0000256" key="9">
    <source>
        <dbReference type="ARBA" id="ARBA00022840"/>
    </source>
</evidence>
<dbReference type="EC" id="2.7.11.1" evidence="2"/>
<dbReference type="InterPro" id="IPR002885">
    <property type="entry name" value="PPR_rpt"/>
</dbReference>
<name>A0A1B0CB15_LUTLO</name>
<dbReference type="PANTHER" id="PTHR24014">
    <property type="entry name" value="2-OXOGLUTARATE AND IRON-DEPENDENT OXYGENASE DOMAIN-CONTAINING PROTEIN 2"/>
    <property type="match status" value="1"/>
</dbReference>
<keyword evidence="6" id="KW-0677">Repeat</keyword>
<organism evidence="14 15">
    <name type="scientific">Lutzomyia longipalpis</name>
    <name type="common">Sand fly</name>
    <dbReference type="NCBI Taxonomy" id="7200"/>
    <lineage>
        <taxon>Eukaryota</taxon>
        <taxon>Metazoa</taxon>
        <taxon>Ecdysozoa</taxon>
        <taxon>Arthropoda</taxon>
        <taxon>Hexapoda</taxon>
        <taxon>Insecta</taxon>
        <taxon>Pterygota</taxon>
        <taxon>Neoptera</taxon>
        <taxon>Endopterygota</taxon>
        <taxon>Diptera</taxon>
        <taxon>Nematocera</taxon>
        <taxon>Psychodoidea</taxon>
        <taxon>Psychodidae</taxon>
        <taxon>Lutzomyia</taxon>
        <taxon>Lutzomyia</taxon>
    </lineage>
</organism>
<dbReference type="GO" id="GO:0000408">
    <property type="term" value="C:EKC/KEOPS complex"/>
    <property type="evidence" value="ECO:0007669"/>
    <property type="project" value="UniProtKB-ARBA"/>
</dbReference>
<dbReference type="VEuPathDB" id="VectorBase:LLOJ001314"/>
<dbReference type="VEuPathDB" id="VectorBase:LLONM1_010470"/>
<dbReference type="GO" id="GO:0042780">
    <property type="term" value="P:tRNA 3'-end processing"/>
    <property type="evidence" value="ECO:0007669"/>
    <property type="project" value="TreeGrafter"/>
</dbReference>
<sequence>MQIARIVRLCLLRKPSWDSFTNPARVQLHTAVTARRSLQSESEHVAKITDPDTFGPATQAEAYEDFEDPGDVAEYERISNKPSRSQQLSTKQYADIIKHHIKNRKIKEAIDVLEERMIKEDRVKPENYIYNLLIGACGRLGYTHKAFQLYNRMKQRDLKVTGGTYTALFNACATSPWPGDGLKRANHLRDVMLQKGYEPNVTNYNAMIKAYGRCGDITTAFQIVDEMRAKKLKIDVITMNFLLQACIADKDFGFRHALLLWHKMRSRKLLPDAFSFNLLLRCVRDCGLGDLETTEGVIKEILAGSVARNTKMLSNPENPSPEESTEITETINSSNSSSTPNLISTSPHLGNLVALGEVKKPEDRLLLLGGMTGFLEEMRICNVAPDIKTFTELIEVIPPTLAAEKLLLRFMKDLNVKADIDFFNILIKKRSMRFDYESAKEVLGMIHTAKLLPDIVTYGVMALGCQTQAEAEELLMVMKNNDIRVNAAILGAMLRQGCSKNNFNYVMYILDLCEWEQIRPNQQFVKHLLEFEKKCRQWLKHGTPYKEIRYFTRDFKRFQKKLEEWKAKNDLENKSTEEILRKFWENPYKQFKENQPEGYEDEKNPKLRHEKKLMRELKELRFMSCQVVKQGAEGKLYIGEYNGQKCLVKERFQKKYRHPELDAQLTKERIRAEVKTIEKCSNLGIRTPRVYGFDLNERKIYMEYFEDAETAKEYINNLLSSEESPSEVDKKLEELATDVGKILGKDA</sequence>
<dbReference type="NCBIfam" id="TIGR00756">
    <property type="entry name" value="PPR"/>
    <property type="match status" value="2"/>
</dbReference>
<evidence type="ECO:0000256" key="4">
    <source>
        <dbReference type="ARBA" id="ARBA00022679"/>
    </source>
</evidence>
<dbReference type="GO" id="GO:0005524">
    <property type="term" value="F:ATP binding"/>
    <property type="evidence" value="ECO:0007669"/>
    <property type="project" value="UniProtKB-KW"/>
</dbReference>
<keyword evidence="9" id="KW-0067">ATP-binding</keyword>
<dbReference type="GO" id="GO:0000049">
    <property type="term" value="F:tRNA binding"/>
    <property type="evidence" value="ECO:0007669"/>
    <property type="project" value="TreeGrafter"/>
</dbReference>
<dbReference type="GO" id="GO:0005759">
    <property type="term" value="C:mitochondrial matrix"/>
    <property type="evidence" value="ECO:0007669"/>
    <property type="project" value="TreeGrafter"/>
</dbReference>
<feature type="repeat" description="PPR" evidence="12">
    <location>
        <begin position="126"/>
        <end position="160"/>
    </location>
</feature>
<dbReference type="Pfam" id="PF17177">
    <property type="entry name" value="PPR_long"/>
    <property type="match status" value="1"/>
</dbReference>